<dbReference type="AlphaFoldDB" id="A0AAW0AF61"/>
<proteinExistence type="predicted"/>
<feature type="compositionally biased region" description="Polar residues" evidence="1">
    <location>
        <begin position="465"/>
        <end position="478"/>
    </location>
</feature>
<accession>A0AAW0AF61</accession>
<reference evidence="2 3" key="1">
    <citation type="journal article" date="2024" name="J Genomics">
        <title>Draft genome sequencing and assembly of Favolaschia claudopus CIRM-BRFM 2984 isolated from oak limbs.</title>
        <authorList>
            <person name="Navarro D."/>
            <person name="Drula E."/>
            <person name="Chaduli D."/>
            <person name="Cazenave R."/>
            <person name="Ahrendt S."/>
            <person name="Wang J."/>
            <person name="Lipzen A."/>
            <person name="Daum C."/>
            <person name="Barry K."/>
            <person name="Grigoriev I.V."/>
            <person name="Favel A."/>
            <person name="Rosso M.N."/>
            <person name="Martin F."/>
        </authorList>
    </citation>
    <scope>NUCLEOTIDE SEQUENCE [LARGE SCALE GENOMIC DNA]</scope>
    <source>
        <strain evidence="2 3">CIRM-BRFM 2984</strain>
    </source>
</reference>
<evidence type="ECO:0000256" key="1">
    <source>
        <dbReference type="SAM" id="MobiDB-lite"/>
    </source>
</evidence>
<feature type="region of interest" description="Disordered" evidence="1">
    <location>
        <begin position="123"/>
        <end position="185"/>
    </location>
</feature>
<comment type="caution">
    <text evidence="2">The sequence shown here is derived from an EMBL/GenBank/DDBJ whole genome shotgun (WGS) entry which is preliminary data.</text>
</comment>
<sequence length="578" mass="62829">MPSNVQLCNAMADFQFFWSTLSSVRRLHISGSKFARHGVVSGHVTSRQSLVNRHFFFHPPMSDPTQCRGRDKDGNQCICLRVTDTYVKEGQTLCKGCDHIPSGHPEPTKKPIGVGDYVRSFQEAGRATASSSSNTLPARASRAEAEAETNAGLKSNKKRKVKPDSDTVERPTKIAKTDKGKGKEKDEGEVVEFGKLVLLACGVNSDGSLRKPAYPNDETLDLMENSGLIVSSPTFLKIKLGWGRARLQQQIEQYLPKPMEYLKNHSHYAGCDDDPEEVRNQLWLPVRKRNKTLTVCSNPLPTALQLGDLLKGQVGRSKGARVLILTSKPKIPSSAWKWAQVKLEEELPEAELAAGDEALDDVASDLDTLPSEDIVFVSRKPAQKQKTVVKKEVKKEVVDEAAADDVTDMRRAAKMRTRLSTGAITYNSDALFMAPLEDPPVAGPSTFNDEVLVISDTETPPPAPTLQSTLSNENTFAPSPSPDLGGPSFLEDLSYDWAPDFFSSMSSHTGAGTSSSGAGTASSGGSSSPFPSTSSSIPSFPSGDTDRGGESSTRPFFPLRPKNHRFKTLGKGDSKWDD</sequence>
<feature type="region of interest" description="Disordered" evidence="1">
    <location>
        <begin position="507"/>
        <end position="578"/>
    </location>
</feature>
<name>A0AAW0AF61_9AGAR</name>
<evidence type="ECO:0000313" key="2">
    <source>
        <dbReference type="EMBL" id="KAK7007409.1"/>
    </source>
</evidence>
<organism evidence="2 3">
    <name type="scientific">Favolaschia claudopus</name>
    <dbReference type="NCBI Taxonomy" id="2862362"/>
    <lineage>
        <taxon>Eukaryota</taxon>
        <taxon>Fungi</taxon>
        <taxon>Dikarya</taxon>
        <taxon>Basidiomycota</taxon>
        <taxon>Agaricomycotina</taxon>
        <taxon>Agaricomycetes</taxon>
        <taxon>Agaricomycetidae</taxon>
        <taxon>Agaricales</taxon>
        <taxon>Marasmiineae</taxon>
        <taxon>Mycenaceae</taxon>
        <taxon>Favolaschia</taxon>
    </lineage>
</organism>
<gene>
    <name evidence="2" type="ORF">R3P38DRAFT_3030330</name>
</gene>
<protein>
    <submittedName>
        <fullName evidence="2">Uncharacterized protein</fullName>
    </submittedName>
</protein>
<feature type="compositionally biased region" description="Basic and acidic residues" evidence="1">
    <location>
        <begin position="162"/>
        <end position="185"/>
    </location>
</feature>
<feature type="compositionally biased region" description="Low complexity" evidence="1">
    <location>
        <begin position="507"/>
        <end position="543"/>
    </location>
</feature>
<dbReference type="EMBL" id="JAWWNJ010000071">
    <property type="protein sequence ID" value="KAK7007409.1"/>
    <property type="molecule type" value="Genomic_DNA"/>
</dbReference>
<feature type="region of interest" description="Disordered" evidence="1">
    <location>
        <begin position="455"/>
        <end position="488"/>
    </location>
</feature>
<dbReference type="Proteomes" id="UP001362999">
    <property type="component" value="Unassembled WGS sequence"/>
</dbReference>
<evidence type="ECO:0000313" key="3">
    <source>
        <dbReference type="Proteomes" id="UP001362999"/>
    </source>
</evidence>
<keyword evidence="3" id="KW-1185">Reference proteome</keyword>